<dbReference type="EMBL" id="RXNV01000016">
    <property type="protein sequence ID" value="RTR27475.1"/>
    <property type="molecule type" value="Genomic_DNA"/>
</dbReference>
<dbReference type="Gene3D" id="3.40.1500.10">
    <property type="entry name" value="Coproporphyrinogen III oxidase, aerobic"/>
    <property type="match status" value="1"/>
</dbReference>
<dbReference type="AlphaFoldDB" id="A0A431VW98"/>
<keyword evidence="3" id="KW-1185">Reference proteome</keyword>
<dbReference type="OrthoDB" id="7107943at2"/>
<accession>A0A431VW98</accession>
<gene>
    <name evidence="1" type="ORF">EKG39_20530</name>
    <name evidence="2" type="ORF">EKG39_20535</name>
</gene>
<evidence type="ECO:0000313" key="2">
    <source>
        <dbReference type="EMBL" id="RTR27476.1"/>
    </source>
</evidence>
<proteinExistence type="predicted"/>
<evidence type="ECO:0000313" key="3">
    <source>
        <dbReference type="Proteomes" id="UP000282060"/>
    </source>
</evidence>
<dbReference type="GO" id="GO:0004109">
    <property type="term" value="F:coproporphyrinogen oxidase activity"/>
    <property type="evidence" value="ECO:0007669"/>
    <property type="project" value="InterPro"/>
</dbReference>
<reference evidence="2 3" key="1">
    <citation type="submission" date="2018-12" db="EMBL/GenBank/DDBJ databases">
        <authorList>
            <person name="Yu L."/>
        </authorList>
    </citation>
    <scope>NUCLEOTIDE SEQUENCE [LARGE SCALE GENOMIC DNA]</scope>
    <source>
        <strain evidence="2 3">HAW-EB5</strain>
    </source>
</reference>
<protein>
    <submittedName>
        <fullName evidence="2">Coproporphyrinogen III oxidase</fullName>
    </submittedName>
</protein>
<name>A0A431VW98_9GAMM</name>
<evidence type="ECO:0000313" key="1">
    <source>
        <dbReference type="EMBL" id="RTR27475.1"/>
    </source>
</evidence>
<comment type="caution">
    <text evidence="2">The sequence shown here is derived from an EMBL/GenBank/DDBJ whole genome shotgun (WGS) entry which is preliminary data.</text>
</comment>
<dbReference type="InterPro" id="IPR036406">
    <property type="entry name" value="Coprogen_oxidase_aer_sf"/>
</dbReference>
<organism evidence="2 3">
    <name type="scientific">Shewanella atlantica</name>
    <dbReference type="NCBI Taxonomy" id="271099"/>
    <lineage>
        <taxon>Bacteria</taxon>
        <taxon>Pseudomonadati</taxon>
        <taxon>Pseudomonadota</taxon>
        <taxon>Gammaproteobacteria</taxon>
        <taxon>Alteromonadales</taxon>
        <taxon>Shewanellaceae</taxon>
        <taxon>Shewanella</taxon>
    </lineage>
</organism>
<dbReference type="Proteomes" id="UP000282060">
    <property type="component" value="Unassembled WGS sequence"/>
</dbReference>
<dbReference type="GO" id="GO:0006779">
    <property type="term" value="P:porphyrin-containing compound biosynthetic process"/>
    <property type="evidence" value="ECO:0007669"/>
    <property type="project" value="InterPro"/>
</dbReference>
<sequence>MLMSMPYIQTLVRWQYAYTPEANSAEALLYTDFLKPRDWLGLDK</sequence>
<dbReference type="EMBL" id="RXNV01000016">
    <property type="protein sequence ID" value="RTR27476.1"/>
    <property type="molecule type" value="Genomic_DNA"/>
</dbReference>
<dbReference type="SUPFAM" id="SSF102886">
    <property type="entry name" value="Coproporphyrinogen III oxidase"/>
    <property type="match status" value="1"/>
</dbReference>